<evidence type="ECO:0000313" key="5">
    <source>
        <dbReference type="Proteomes" id="UP000091897"/>
    </source>
</evidence>
<dbReference type="InterPro" id="IPR005064">
    <property type="entry name" value="BUG"/>
</dbReference>
<dbReference type="STRING" id="463025.BAU08_17515"/>
<accession>A0A193FZ52</accession>
<reference evidence="5 6" key="1">
    <citation type="submission" date="2016-06" db="EMBL/GenBank/DDBJ databases">
        <title>Complete genome sequences of Bordetella bronchialis and Bordetella flabilis.</title>
        <authorList>
            <person name="LiPuma J.J."/>
            <person name="Spilker T."/>
        </authorList>
    </citation>
    <scope>NUCLEOTIDE SEQUENCE [LARGE SCALE GENOMIC DNA]</scope>
    <source>
        <strain evidence="4 6">AU17976</strain>
        <strain evidence="3 5">AU3182</strain>
    </source>
</reference>
<dbReference type="PANTHER" id="PTHR42928:SF5">
    <property type="entry name" value="BLR1237 PROTEIN"/>
    <property type="match status" value="1"/>
</dbReference>
<evidence type="ECO:0000256" key="2">
    <source>
        <dbReference type="SAM" id="SignalP"/>
    </source>
</evidence>
<comment type="similarity">
    <text evidence="1">Belongs to the UPF0065 (bug) family.</text>
</comment>
<dbReference type="PANTHER" id="PTHR42928">
    <property type="entry name" value="TRICARBOXYLATE-BINDING PROTEIN"/>
    <property type="match status" value="1"/>
</dbReference>
<dbReference type="AlphaFoldDB" id="A0A193FZ52"/>
<dbReference type="OrthoDB" id="8678477at2"/>
<proteinExistence type="inferred from homology"/>
<sequence length="323" mass="34400">MHTWFRFIAAAALAALTAAGAAQAQTYPARPIKVISPFPAGGATDVLTRLLAERMGKDLGVAMIVENRAGAGTSIGASFVQREPADGYTILMATNSTLVTNRYLYKELPYDPDGFDPIGMVGIGPLVLLSSPKAPFSNTKELVDYARKHPGKVTFATFGPGTSSHLAAEQFKSLTGTDMLHVPFKGATQALPALISGDVDIFFDMVATGMPQADAGKVKVFGITSPQRLDSEPKLATLAEQGYPKFDITAWFSFVAPRHTSPEALAKLRAALADALKDETVRKKMLEMGIQPASGTPEALTAQIKAEQPVIQQLVRQANVALQ</sequence>
<dbReference type="KEGG" id="bbro:BAU06_17270"/>
<dbReference type="PIRSF" id="PIRSF017082">
    <property type="entry name" value="YflP"/>
    <property type="match status" value="1"/>
</dbReference>
<feature type="chain" id="PRO_5008258467" evidence="2">
    <location>
        <begin position="25"/>
        <end position="323"/>
    </location>
</feature>
<dbReference type="CDD" id="cd07012">
    <property type="entry name" value="PBP2_Bug_TTT"/>
    <property type="match status" value="1"/>
</dbReference>
<keyword evidence="2" id="KW-0732">Signal</keyword>
<name>A0A193FZ52_9BORD</name>
<dbReference type="SUPFAM" id="SSF53850">
    <property type="entry name" value="Periplasmic binding protein-like II"/>
    <property type="match status" value="1"/>
</dbReference>
<dbReference type="InterPro" id="IPR042100">
    <property type="entry name" value="Bug_dom1"/>
</dbReference>
<dbReference type="EMBL" id="CP016171">
    <property type="protein sequence ID" value="ANN72905.1"/>
    <property type="molecule type" value="Genomic_DNA"/>
</dbReference>
<dbReference type="Pfam" id="PF03401">
    <property type="entry name" value="TctC"/>
    <property type="match status" value="1"/>
</dbReference>
<gene>
    <name evidence="3" type="ORF">BAU06_17270</name>
    <name evidence="4" type="ORF">BAU08_17515</name>
</gene>
<evidence type="ECO:0000313" key="4">
    <source>
        <dbReference type="EMBL" id="ANN72905.1"/>
    </source>
</evidence>
<evidence type="ECO:0000313" key="6">
    <source>
        <dbReference type="Proteomes" id="UP000092213"/>
    </source>
</evidence>
<dbReference type="Proteomes" id="UP000091897">
    <property type="component" value="Chromosome"/>
</dbReference>
<protein>
    <submittedName>
        <fullName evidence="4">MFS transporter</fullName>
    </submittedName>
</protein>
<keyword evidence="5" id="KW-1185">Reference proteome</keyword>
<dbReference type="Proteomes" id="UP000092213">
    <property type="component" value="Chromosome"/>
</dbReference>
<evidence type="ECO:0000256" key="1">
    <source>
        <dbReference type="ARBA" id="ARBA00006987"/>
    </source>
</evidence>
<feature type="signal peptide" evidence="2">
    <location>
        <begin position="1"/>
        <end position="24"/>
    </location>
</feature>
<organism evidence="4 6">
    <name type="scientific">Bordetella bronchialis</name>
    <dbReference type="NCBI Taxonomy" id="463025"/>
    <lineage>
        <taxon>Bacteria</taxon>
        <taxon>Pseudomonadati</taxon>
        <taxon>Pseudomonadota</taxon>
        <taxon>Betaproteobacteria</taxon>
        <taxon>Burkholderiales</taxon>
        <taxon>Alcaligenaceae</taxon>
        <taxon>Bordetella</taxon>
    </lineage>
</organism>
<evidence type="ECO:0000313" key="3">
    <source>
        <dbReference type="EMBL" id="ANN67813.1"/>
    </source>
</evidence>
<dbReference type="Gene3D" id="3.40.190.150">
    <property type="entry name" value="Bordetella uptake gene, domain 1"/>
    <property type="match status" value="1"/>
</dbReference>
<dbReference type="Gene3D" id="3.40.190.10">
    <property type="entry name" value="Periplasmic binding protein-like II"/>
    <property type="match status" value="1"/>
</dbReference>
<dbReference type="EMBL" id="CP016170">
    <property type="protein sequence ID" value="ANN67813.1"/>
    <property type="molecule type" value="Genomic_DNA"/>
</dbReference>
<dbReference type="RefSeq" id="WP_066352702.1">
    <property type="nucleotide sequence ID" value="NZ_CBCSFJ010000020.1"/>
</dbReference>